<accession>A0A381W0I8</accession>
<proteinExistence type="predicted"/>
<name>A0A381W0I8_9ZZZZ</name>
<feature type="domain" description="DUF1638" evidence="1">
    <location>
        <begin position="30"/>
        <end position="184"/>
    </location>
</feature>
<evidence type="ECO:0000259" key="1">
    <source>
        <dbReference type="Pfam" id="PF07796"/>
    </source>
</evidence>
<organism evidence="2">
    <name type="scientific">marine metagenome</name>
    <dbReference type="NCBI Taxonomy" id="408172"/>
    <lineage>
        <taxon>unclassified sequences</taxon>
        <taxon>metagenomes</taxon>
        <taxon>ecological metagenomes</taxon>
    </lineage>
</organism>
<gene>
    <name evidence="2" type="ORF">METZ01_LOCUS98884</name>
</gene>
<reference evidence="2" key="1">
    <citation type="submission" date="2018-05" db="EMBL/GenBank/DDBJ databases">
        <authorList>
            <person name="Lanie J.A."/>
            <person name="Ng W.-L."/>
            <person name="Kazmierczak K.M."/>
            <person name="Andrzejewski T.M."/>
            <person name="Davidsen T.M."/>
            <person name="Wayne K.J."/>
            <person name="Tettelin H."/>
            <person name="Glass J.I."/>
            <person name="Rusch D."/>
            <person name="Podicherti R."/>
            <person name="Tsui H.-C.T."/>
            <person name="Winkler M.E."/>
        </authorList>
    </citation>
    <scope>NUCLEOTIDE SEQUENCE</scope>
</reference>
<evidence type="ECO:0000313" key="2">
    <source>
        <dbReference type="EMBL" id="SVA46030.1"/>
    </source>
</evidence>
<dbReference type="InterPro" id="IPR012437">
    <property type="entry name" value="DUF1638"/>
</dbReference>
<dbReference type="EMBL" id="UINC01010338">
    <property type="protein sequence ID" value="SVA46030.1"/>
    <property type="molecule type" value="Genomic_DNA"/>
</dbReference>
<dbReference type="AlphaFoldDB" id="A0A381W0I8"/>
<dbReference type="Pfam" id="PF07796">
    <property type="entry name" value="DUF1638"/>
    <property type="match status" value="1"/>
</dbReference>
<protein>
    <recommendedName>
        <fullName evidence="1">DUF1638 domain-containing protein</fullName>
    </recommendedName>
</protein>
<sequence length="201" mass="23218">MVLGCGALVYDLLRLIEQNPGLSEQVKLQCLPASWHNSPQLIAPGVDEYLSLYGDMYEEIYIAYADCGTGGELDRVLEKYNAKRIDGAHCYEFFAGSETFNKMVEEELGTFYLTDYLVKNFQRIMITGLGLDRHPELFEVYFANYNKLVYLAQTENEQWNREAEQYAKDFGFDYEYRLVGTGSLDCVFDEIEVTHLIKEEK</sequence>